<dbReference type="SUPFAM" id="SSF53697">
    <property type="entry name" value="SIS domain"/>
    <property type="match status" value="1"/>
</dbReference>
<organism evidence="7 8">
    <name type="scientific">Serpentinimonas maccroryi</name>
    <dbReference type="NCBI Taxonomy" id="1458426"/>
    <lineage>
        <taxon>Bacteria</taxon>
        <taxon>Pseudomonadati</taxon>
        <taxon>Pseudomonadota</taxon>
        <taxon>Betaproteobacteria</taxon>
        <taxon>Burkholderiales</taxon>
        <taxon>Comamonadaceae</taxon>
        <taxon>Serpentinimonas</taxon>
    </lineage>
</organism>
<dbReference type="PANTHER" id="PTHR30514:SF1">
    <property type="entry name" value="HTH-TYPE TRANSCRIPTIONAL REGULATOR HEXR-RELATED"/>
    <property type="match status" value="1"/>
</dbReference>
<dbReference type="Pfam" id="PF01380">
    <property type="entry name" value="SIS"/>
    <property type="match status" value="1"/>
</dbReference>
<protein>
    <submittedName>
        <fullName evidence="7">Transcriptional regulators</fullName>
    </submittedName>
</protein>
<dbReference type="InterPro" id="IPR047640">
    <property type="entry name" value="RpiR-like"/>
</dbReference>
<dbReference type="PANTHER" id="PTHR30514">
    <property type="entry name" value="GLUCOKINASE"/>
    <property type="match status" value="1"/>
</dbReference>
<dbReference type="PROSITE" id="PS51071">
    <property type="entry name" value="HTH_RPIR"/>
    <property type="match status" value="1"/>
</dbReference>
<evidence type="ECO:0000259" key="5">
    <source>
        <dbReference type="PROSITE" id="PS51071"/>
    </source>
</evidence>
<dbReference type="GO" id="GO:0097367">
    <property type="term" value="F:carbohydrate derivative binding"/>
    <property type="evidence" value="ECO:0007669"/>
    <property type="project" value="InterPro"/>
</dbReference>
<keyword evidence="8" id="KW-1185">Reference proteome</keyword>
<dbReference type="Pfam" id="PF01418">
    <property type="entry name" value="HTH_6"/>
    <property type="match status" value="1"/>
</dbReference>
<keyword evidence="4" id="KW-0804">Transcription</keyword>
<dbReference type="SUPFAM" id="SSF46689">
    <property type="entry name" value="Homeodomain-like"/>
    <property type="match status" value="1"/>
</dbReference>
<evidence type="ECO:0000256" key="3">
    <source>
        <dbReference type="ARBA" id="ARBA00023152"/>
    </source>
</evidence>
<dbReference type="GO" id="GO:0006096">
    <property type="term" value="P:glycolytic process"/>
    <property type="evidence" value="ECO:0007669"/>
    <property type="project" value="UniProtKB-KW"/>
</dbReference>
<dbReference type="InterPro" id="IPR009057">
    <property type="entry name" value="Homeodomain-like_sf"/>
</dbReference>
<dbReference type="InterPro" id="IPR000281">
    <property type="entry name" value="HTH_RpiR"/>
</dbReference>
<dbReference type="AlphaFoldDB" id="A0A060NL53"/>
<evidence type="ECO:0000256" key="2">
    <source>
        <dbReference type="ARBA" id="ARBA00023125"/>
    </source>
</evidence>
<proteinExistence type="predicted"/>
<dbReference type="OrthoDB" id="257751at2"/>
<gene>
    <name evidence="7" type="ORF">SMCB_1023</name>
</gene>
<dbReference type="KEGG" id="cbab:SMCB_1023"/>
<evidence type="ECO:0000259" key="6">
    <source>
        <dbReference type="PROSITE" id="PS51464"/>
    </source>
</evidence>
<accession>A0A060NL53</accession>
<sequence length="282" mass="30612">MLERIYASLPSLSAAERRVAELVLQDPQRFALLPVSALAEQARVSKPTVVRCCRSLGFKGLIDFKLKLAGTVNDGVPYIHRSVDESDAVPELAFKVIDNTIAALLAYRKSLAGVALEQAVQALHRAHQSGRRIDCYGVGNSGIVAQDAQHKLFRLGVHTLSHCDGHLQVMSAALLGPDDVALIISNSGRTRDLLDAAQIARQRGATTVSITASDSPLALNTDIHLAADHSERFEQDIPMTSRLIHLLIIDILATGLALRIGSARLQPMLMDIKAQLHAKRYN</sequence>
<dbReference type="InterPro" id="IPR046348">
    <property type="entry name" value="SIS_dom_sf"/>
</dbReference>
<dbReference type="HOGENOM" id="CLU_055769_0_0_4"/>
<dbReference type="GO" id="GO:0003677">
    <property type="term" value="F:DNA binding"/>
    <property type="evidence" value="ECO:0007669"/>
    <property type="project" value="UniProtKB-KW"/>
</dbReference>
<dbReference type="Gene3D" id="1.10.10.10">
    <property type="entry name" value="Winged helix-like DNA-binding domain superfamily/Winged helix DNA-binding domain"/>
    <property type="match status" value="1"/>
</dbReference>
<dbReference type="EMBL" id="AP014569">
    <property type="protein sequence ID" value="BAO83251.1"/>
    <property type="molecule type" value="Genomic_DNA"/>
</dbReference>
<dbReference type="Proteomes" id="UP000066014">
    <property type="component" value="Chromosome"/>
</dbReference>
<reference evidence="7 8" key="1">
    <citation type="journal article" date="2014" name="Nat. Commun.">
        <title>Physiological and genomic features of highly alkaliphilic hydrogen-utilizing Betaproteobacteria from a continental serpentinizing site.</title>
        <authorList>
            <person name="Suzuki S."/>
            <person name="Kuenen J.G."/>
            <person name="Schipper K."/>
            <person name="van der Velde S."/>
            <person name="Ishii S."/>
            <person name="Wu A."/>
            <person name="Sorokin D.Y."/>
            <person name="Tenney A."/>
            <person name="Meng X.Y."/>
            <person name="Morrill P.L."/>
            <person name="Kamagata Y."/>
            <person name="Muyzer G."/>
            <person name="Nealson K.H."/>
        </authorList>
    </citation>
    <scope>NUCLEOTIDE SEQUENCE [LARGE SCALE GENOMIC DNA]</scope>
    <source>
        <strain evidence="7 8">B1</strain>
    </source>
</reference>
<keyword evidence="3" id="KW-0324">Glycolysis</keyword>
<dbReference type="InterPro" id="IPR035472">
    <property type="entry name" value="RpiR-like_SIS"/>
</dbReference>
<dbReference type="PROSITE" id="PS51464">
    <property type="entry name" value="SIS"/>
    <property type="match status" value="1"/>
</dbReference>
<dbReference type="GO" id="GO:0003700">
    <property type="term" value="F:DNA-binding transcription factor activity"/>
    <property type="evidence" value="ECO:0007669"/>
    <property type="project" value="InterPro"/>
</dbReference>
<evidence type="ECO:0000256" key="1">
    <source>
        <dbReference type="ARBA" id="ARBA00023015"/>
    </source>
</evidence>
<dbReference type="InterPro" id="IPR036388">
    <property type="entry name" value="WH-like_DNA-bd_sf"/>
</dbReference>
<evidence type="ECO:0000256" key="4">
    <source>
        <dbReference type="ARBA" id="ARBA00023163"/>
    </source>
</evidence>
<dbReference type="STRING" id="1458426.SMCB_1023"/>
<dbReference type="CDD" id="cd05013">
    <property type="entry name" value="SIS_RpiR"/>
    <property type="match status" value="1"/>
</dbReference>
<name>A0A060NL53_9BURK</name>
<keyword evidence="2" id="KW-0238">DNA-binding</keyword>
<evidence type="ECO:0000313" key="7">
    <source>
        <dbReference type="EMBL" id="BAO83251.1"/>
    </source>
</evidence>
<dbReference type="Gene3D" id="3.40.50.10490">
    <property type="entry name" value="Glucose-6-phosphate isomerase like protein, domain 1"/>
    <property type="match status" value="1"/>
</dbReference>
<dbReference type="RefSeq" id="WP_045535538.1">
    <property type="nucleotide sequence ID" value="NZ_AP014569.1"/>
</dbReference>
<keyword evidence="1" id="KW-0805">Transcription regulation</keyword>
<feature type="domain" description="HTH rpiR-type" evidence="5">
    <location>
        <begin position="1"/>
        <end position="75"/>
    </location>
</feature>
<dbReference type="InterPro" id="IPR001347">
    <property type="entry name" value="SIS_dom"/>
</dbReference>
<feature type="domain" description="SIS" evidence="6">
    <location>
        <begin position="119"/>
        <end position="262"/>
    </location>
</feature>
<evidence type="ECO:0000313" key="8">
    <source>
        <dbReference type="Proteomes" id="UP000066014"/>
    </source>
</evidence>